<keyword evidence="1" id="KW-0472">Membrane</keyword>
<protein>
    <submittedName>
        <fullName evidence="2">Uncharacterized protein</fullName>
    </submittedName>
</protein>
<keyword evidence="1" id="KW-1133">Transmembrane helix</keyword>
<gene>
    <name evidence="2" type="ORF">WJX81_006948</name>
</gene>
<proteinExistence type="predicted"/>
<comment type="caution">
    <text evidence="2">The sequence shown here is derived from an EMBL/GenBank/DDBJ whole genome shotgun (WGS) entry which is preliminary data.</text>
</comment>
<sequence>MDAERCVEADVQRAVEPAYRSLAWQISVCGLVWLVLCVGTWVLSPAQSGSATQLRLSALSALPEAMLATQIAAGGRHFAPLFSTAA</sequence>
<accession>A0AAW1RCH6</accession>
<evidence type="ECO:0000256" key="1">
    <source>
        <dbReference type="SAM" id="Phobius"/>
    </source>
</evidence>
<name>A0AAW1RCH6_9CHLO</name>
<evidence type="ECO:0000313" key="2">
    <source>
        <dbReference type="EMBL" id="KAK9830996.1"/>
    </source>
</evidence>
<reference evidence="2 3" key="1">
    <citation type="journal article" date="2024" name="Nat. Commun.">
        <title>Phylogenomics reveals the evolutionary origins of lichenization in chlorophyte algae.</title>
        <authorList>
            <person name="Puginier C."/>
            <person name="Libourel C."/>
            <person name="Otte J."/>
            <person name="Skaloud P."/>
            <person name="Haon M."/>
            <person name="Grisel S."/>
            <person name="Petersen M."/>
            <person name="Berrin J.G."/>
            <person name="Delaux P.M."/>
            <person name="Dal Grande F."/>
            <person name="Keller J."/>
        </authorList>
    </citation>
    <scope>NUCLEOTIDE SEQUENCE [LARGE SCALE GENOMIC DNA]</scope>
    <source>
        <strain evidence="2 3">SAG 245.80</strain>
    </source>
</reference>
<keyword evidence="1" id="KW-0812">Transmembrane</keyword>
<evidence type="ECO:0000313" key="3">
    <source>
        <dbReference type="Proteomes" id="UP001445335"/>
    </source>
</evidence>
<organism evidence="2 3">
    <name type="scientific">Elliptochloris bilobata</name>
    <dbReference type="NCBI Taxonomy" id="381761"/>
    <lineage>
        <taxon>Eukaryota</taxon>
        <taxon>Viridiplantae</taxon>
        <taxon>Chlorophyta</taxon>
        <taxon>core chlorophytes</taxon>
        <taxon>Trebouxiophyceae</taxon>
        <taxon>Trebouxiophyceae incertae sedis</taxon>
        <taxon>Elliptochloris clade</taxon>
        <taxon>Elliptochloris</taxon>
    </lineage>
</organism>
<dbReference type="AlphaFoldDB" id="A0AAW1RCH6"/>
<dbReference type="EMBL" id="JALJOU010000048">
    <property type="protein sequence ID" value="KAK9830996.1"/>
    <property type="molecule type" value="Genomic_DNA"/>
</dbReference>
<feature type="transmembrane region" description="Helical" evidence="1">
    <location>
        <begin position="22"/>
        <end position="43"/>
    </location>
</feature>
<keyword evidence="3" id="KW-1185">Reference proteome</keyword>
<dbReference type="Proteomes" id="UP001445335">
    <property type="component" value="Unassembled WGS sequence"/>
</dbReference>